<dbReference type="PANTHER" id="PTHR35271">
    <property type="entry name" value="ABC TRANSPORTER, SUBSTRATE-BINDING LIPOPROTEIN-RELATED"/>
    <property type="match status" value="1"/>
</dbReference>
<comment type="caution">
    <text evidence="1">The sequence shown here is derived from an EMBL/GenBank/DDBJ whole genome shotgun (WGS) entry which is preliminary data.</text>
</comment>
<dbReference type="PANTHER" id="PTHR35271:SF1">
    <property type="entry name" value="ABC TRANSPORTER, SUBSTRATE-BINDING LIPOPROTEIN"/>
    <property type="match status" value="1"/>
</dbReference>
<dbReference type="SUPFAM" id="SSF53822">
    <property type="entry name" value="Periplasmic binding protein-like I"/>
    <property type="match status" value="1"/>
</dbReference>
<dbReference type="EMBL" id="QKZV01000004">
    <property type="protein sequence ID" value="PZX62910.1"/>
    <property type="molecule type" value="Genomic_DNA"/>
</dbReference>
<dbReference type="Pfam" id="PF04392">
    <property type="entry name" value="ABC_sub_bind"/>
    <property type="match status" value="1"/>
</dbReference>
<dbReference type="RefSeq" id="WP_211307731.1">
    <property type="nucleotide sequence ID" value="NZ_QKZV01000004.1"/>
</dbReference>
<dbReference type="Proteomes" id="UP000249720">
    <property type="component" value="Unassembled WGS sequence"/>
</dbReference>
<dbReference type="PROSITE" id="PS51257">
    <property type="entry name" value="PROKAR_LIPOPROTEIN"/>
    <property type="match status" value="1"/>
</dbReference>
<dbReference type="InterPro" id="IPR007487">
    <property type="entry name" value="ABC_transpt-TYRBP-like"/>
</dbReference>
<name>A0A2W7RWN5_9BACT</name>
<evidence type="ECO:0000313" key="2">
    <source>
        <dbReference type="Proteomes" id="UP000249720"/>
    </source>
</evidence>
<accession>A0A2W7RWN5</accession>
<dbReference type="AlphaFoldDB" id="A0A2W7RWN5"/>
<evidence type="ECO:0000313" key="1">
    <source>
        <dbReference type="EMBL" id="PZX62910.1"/>
    </source>
</evidence>
<organism evidence="1 2">
    <name type="scientific">Hydrotalea sandarakina</name>
    <dbReference type="NCBI Taxonomy" id="1004304"/>
    <lineage>
        <taxon>Bacteria</taxon>
        <taxon>Pseudomonadati</taxon>
        <taxon>Bacteroidota</taxon>
        <taxon>Chitinophagia</taxon>
        <taxon>Chitinophagales</taxon>
        <taxon>Chitinophagaceae</taxon>
        <taxon>Hydrotalea</taxon>
    </lineage>
</organism>
<keyword evidence="2" id="KW-1185">Reference proteome</keyword>
<reference evidence="1 2" key="1">
    <citation type="submission" date="2018-06" db="EMBL/GenBank/DDBJ databases">
        <title>Genomic Encyclopedia of Archaeal and Bacterial Type Strains, Phase II (KMG-II): from individual species to whole genera.</title>
        <authorList>
            <person name="Goeker M."/>
        </authorList>
    </citation>
    <scope>NUCLEOTIDE SEQUENCE [LARGE SCALE GENOMIC DNA]</scope>
    <source>
        <strain evidence="1 2">DSM 23241</strain>
    </source>
</reference>
<dbReference type="InterPro" id="IPR028082">
    <property type="entry name" value="Peripla_BP_I"/>
</dbReference>
<gene>
    <name evidence="1" type="ORF">LX80_01605</name>
</gene>
<proteinExistence type="predicted"/>
<protein>
    <submittedName>
        <fullName evidence="1">Putative ABC transport system substrate-binding protein</fullName>
    </submittedName>
</protein>
<dbReference type="CDD" id="cd06325">
    <property type="entry name" value="PBP1_ABC_unchar_transporter"/>
    <property type="match status" value="1"/>
</dbReference>
<sequence length="331" mass="36304">MELIKRCIGMKPLKYVQLFALIFFLSACTNKSNVPVVGFADAFEDNTIEQAKTGFIAALKANGFDEQKGTVKIIYRNAQGSIPTLTQIIQYFITQQVTLIAANATLPTITAIQNTKTIPVFMMVAATPQLMKLTDAQGHAPANLFGVGENLNYIDTSFLLIPQILHPSNNQPLTVGMIFNQSEPQSVEAINRIQQLANANHINLVSLPVNSSADVPLVTQSLLSKHIDAFFANPDNTVFASFENIVQACNRQHVPIFTSEAGLVARGAVAAFGANIYDWGYQAGEQAALFLKQKSTNGLHWEMVKVRNSVYNPAVAKTYNLHFPSDYKPIQ</sequence>
<dbReference type="Gene3D" id="3.40.50.2300">
    <property type="match status" value="2"/>
</dbReference>